<gene>
    <name evidence="1" type="ORF">SHEWBE_0590</name>
</gene>
<evidence type="ECO:0000313" key="1">
    <source>
        <dbReference type="EMBL" id="SQH74575.1"/>
    </source>
</evidence>
<accession>A0A330LXI2</accession>
<protein>
    <submittedName>
        <fullName evidence="1">Uncharacterized protein</fullName>
    </submittedName>
</protein>
<evidence type="ECO:0000313" key="2">
    <source>
        <dbReference type="Proteomes" id="UP000250123"/>
    </source>
</evidence>
<dbReference type="AlphaFoldDB" id="A0A330LXI2"/>
<proteinExistence type="predicted"/>
<reference evidence="2" key="1">
    <citation type="submission" date="2018-06" db="EMBL/GenBank/DDBJ databases">
        <authorList>
            <person name="Cea G.-C."/>
            <person name="William W."/>
        </authorList>
    </citation>
    <scope>NUCLEOTIDE SEQUENCE [LARGE SCALE GENOMIC DNA]</scope>
    <source>
        <strain evidence="2">DB21MT-2</strain>
    </source>
</reference>
<sequence length="40" mass="4829">MIILTSVKFQKKYITHNFFIKIFITLINKNTKQQTINIMI</sequence>
<dbReference type="KEGG" id="sbk:SHEWBE_0590"/>
<dbReference type="EMBL" id="LS483452">
    <property type="protein sequence ID" value="SQH74575.1"/>
    <property type="molecule type" value="Genomic_DNA"/>
</dbReference>
<organism evidence="1 2">
    <name type="scientific">Shewanella benthica</name>
    <dbReference type="NCBI Taxonomy" id="43661"/>
    <lineage>
        <taxon>Bacteria</taxon>
        <taxon>Pseudomonadati</taxon>
        <taxon>Pseudomonadota</taxon>
        <taxon>Gammaproteobacteria</taxon>
        <taxon>Alteromonadales</taxon>
        <taxon>Shewanellaceae</taxon>
        <taxon>Shewanella</taxon>
    </lineage>
</organism>
<name>A0A330LXI2_9GAMM</name>
<dbReference type="Proteomes" id="UP000250123">
    <property type="component" value="Chromosome SHEWBE"/>
</dbReference>